<organism evidence="2 3">
    <name type="scientific">Streptomyces capillispiralis</name>
    <dbReference type="NCBI Taxonomy" id="68182"/>
    <lineage>
        <taxon>Bacteria</taxon>
        <taxon>Bacillati</taxon>
        <taxon>Actinomycetota</taxon>
        <taxon>Actinomycetes</taxon>
        <taxon>Kitasatosporales</taxon>
        <taxon>Streptomycetaceae</taxon>
        <taxon>Streptomyces</taxon>
    </lineage>
</organism>
<keyword evidence="3" id="KW-1185">Reference proteome</keyword>
<evidence type="ECO:0000313" key="3">
    <source>
        <dbReference type="Proteomes" id="UP000316603"/>
    </source>
</evidence>
<feature type="region of interest" description="Disordered" evidence="1">
    <location>
        <begin position="1"/>
        <end position="45"/>
    </location>
</feature>
<evidence type="ECO:0000256" key="1">
    <source>
        <dbReference type="SAM" id="MobiDB-lite"/>
    </source>
</evidence>
<accession>A0A561TAP0</accession>
<evidence type="ECO:0000313" key="2">
    <source>
        <dbReference type="EMBL" id="TWF84188.1"/>
    </source>
</evidence>
<comment type="caution">
    <text evidence="2">The sequence shown here is derived from an EMBL/GenBank/DDBJ whole genome shotgun (WGS) entry which is preliminary data.</text>
</comment>
<dbReference type="EMBL" id="VIWV01000001">
    <property type="protein sequence ID" value="TWF84188.1"/>
    <property type="molecule type" value="Genomic_DNA"/>
</dbReference>
<sequence>MHDQEDPRTNVAPNGGPKHDGAVPAPPLGFLAERTKGSDRALVLA</sequence>
<gene>
    <name evidence="2" type="ORF">FHX78_111122</name>
</gene>
<protein>
    <submittedName>
        <fullName evidence="2">Uncharacterized protein</fullName>
    </submittedName>
</protein>
<proteinExistence type="predicted"/>
<reference evidence="2 3" key="1">
    <citation type="submission" date="2019-06" db="EMBL/GenBank/DDBJ databases">
        <title>Sequencing the genomes of 1000 actinobacteria strains.</title>
        <authorList>
            <person name="Klenk H.-P."/>
        </authorList>
    </citation>
    <scope>NUCLEOTIDE SEQUENCE [LARGE SCALE GENOMIC DNA]</scope>
    <source>
        <strain evidence="2 3">DSM 41695</strain>
    </source>
</reference>
<dbReference type="Proteomes" id="UP000316603">
    <property type="component" value="Unassembled WGS sequence"/>
</dbReference>
<dbReference type="AlphaFoldDB" id="A0A561TAP0"/>
<name>A0A561TAP0_9ACTN</name>